<feature type="compositionally biased region" description="Low complexity" evidence="2">
    <location>
        <begin position="298"/>
        <end position="323"/>
    </location>
</feature>
<protein>
    <submittedName>
        <fullName evidence="4">Peptidoglycan DD-metalloendopeptidase family protein</fullName>
    </submittedName>
</protein>
<dbReference type="CDD" id="cd00118">
    <property type="entry name" value="LysM"/>
    <property type="match status" value="2"/>
</dbReference>
<dbReference type="PANTHER" id="PTHR21666">
    <property type="entry name" value="PEPTIDASE-RELATED"/>
    <property type="match status" value="1"/>
</dbReference>
<evidence type="ECO:0000256" key="1">
    <source>
        <dbReference type="SAM" id="Coils"/>
    </source>
</evidence>
<dbReference type="CDD" id="cd12797">
    <property type="entry name" value="M23_peptidase"/>
    <property type="match status" value="1"/>
</dbReference>
<dbReference type="Pfam" id="PF01551">
    <property type="entry name" value="Peptidase_M23"/>
    <property type="match status" value="1"/>
</dbReference>
<dbReference type="InterPro" id="IPR016047">
    <property type="entry name" value="M23ase_b-sheet_dom"/>
</dbReference>
<reference evidence="4 5" key="1">
    <citation type="submission" date="2022-04" db="EMBL/GenBank/DDBJ databases">
        <title>Positive selection, recombination, and allopatry shape intraspecific diversity of widespread and dominant cyanobacteria.</title>
        <authorList>
            <person name="Wei J."/>
            <person name="Shu W."/>
            <person name="Hu C."/>
        </authorList>
    </citation>
    <scope>NUCLEOTIDE SEQUENCE [LARGE SCALE GENOMIC DNA]</scope>
    <source>
        <strain evidence="4 5">DQ-A4</strain>
    </source>
</reference>
<organism evidence="4 5">
    <name type="scientific">Leptolyngbya subtilissima DQ-A4</name>
    <dbReference type="NCBI Taxonomy" id="2933933"/>
    <lineage>
        <taxon>Bacteria</taxon>
        <taxon>Bacillati</taxon>
        <taxon>Cyanobacteriota</taxon>
        <taxon>Cyanophyceae</taxon>
        <taxon>Leptolyngbyales</taxon>
        <taxon>Leptolyngbyaceae</taxon>
        <taxon>Leptolyngbya group</taxon>
        <taxon>Leptolyngbya</taxon>
    </lineage>
</organism>
<feature type="domain" description="LysM" evidence="3">
    <location>
        <begin position="90"/>
        <end position="134"/>
    </location>
</feature>
<dbReference type="SUPFAM" id="SSF54106">
    <property type="entry name" value="LysM domain"/>
    <property type="match status" value="2"/>
</dbReference>
<feature type="coiled-coil region" evidence="1">
    <location>
        <begin position="436"/>
        <end position="463"/>
    </location>
</feature>
<evidence type="ECO:0000256" key="2">
    <source>
        <dbReference type="SAM" id="MobiDB-lite"/>
    </source>
</evidence>
<name>A0ABV0K1A7_9CYAN</name>
<dbReference type="Gene3D" id="2.70.70.10">
    <property type="entry name" value="Glucose Permease (Domain IIA)"/>
    <property type="match status" value="1"/>
</dbReference>
<dbReference type="Pfam" id="PF01476">
    <property type="entry name" value="LysM"/>
    <property type="match status" value="2"/>
</dbReference>
<dbReference type="SUPFAM" id="SSF51261">
    <property type="entry name" value="Duplicated hybrid motif"/>
    <property type="match status" value="1"/>
</dbReference>
<dbReference type="EMBL" id="JAMPKX010000002">
    <property type="protein sequence ID" value="MEP0946567.1"/>
    <property type="molecule type" value="Genomic_DNA"/>
</dbReference>
<dbReference type="Gene3D" id="3.10.350.10">
    <property type="entry name" value="LysM domain"/>
    <property type="match status" value="2"/>
</dbReference>
<keyword evidence="5" id="KW-1185">Reference proteome</keyword>
<evidence type="ECO:0000313" key="5">
    <source>
        <dbReference type="Proteomes" id="UP001482513"/>
    </source>
</evidence>
<dbReference type="InterPro" id="IPR018392">
    <property type="entry name" value="LysM"/>
</dbReference>
<proteinExistence type="predicted"/>
<dbReference type="InterPro" id="IPR011055">
    <property type="entry name" value="Dup_hybrid_motif"/>
</dbReference>
<gene>
    <name evidence="4" type="ORF">NC992_06765</name>
</gene>
<feature type="region of interest" description="Disordered" evidence="2">
    <location>
        <begin position="296"/>
        <end position="323"/>
    </location>
</feature>
<keyword evidence="1" id="KW-0175">Coiled coil</keyword>
<evidence type="ECO:0000259" key="3">
    <source>
        <dbReference type="PROSITE" id="PS51782"/>
    </source>
</evidence>
<dbReference type="SMART" id="SM00257">
    <property type="entry name" value="LysM"/>
    <property type="match status" value="2"/>
</dbReference>
<accession>A0ABV0K1A7</accession>
<evidence type="ECO:0000313" key="4">
    <source>
        <dbReference type="EMBL" id="MEP0946567.1"/>
    </source>
</evidence>
<feature type="domain" description="LysM" evidence="3">
    <location>
        <begin position="353"/>
        <end position="398"/>
    </location>
</feature>
<dbReference type="PROSITE" id="PS51782">
    <property type="entry name" value="LYSM"/>
    <property type="match status" value="2"/>
</dbReference>
<feature type="region of interest" description="Disordered" evidence="2">
    <location>
        <begin position="1"/>
        <end position="27"/>
    </location>
</feature>
<dbReference type="RefSeq" id="WP_190696306.1">
    <property type="nucleotide sequence ID" value="NZ_JAMPKX010000002.1"/>
</dbReference>
<comment type="caution">
    <text evidence="4">The sequence shown here is derived from an EMBL/GenBank/DDBJ whole genome shotgun (WGS) entry which is preliminary data.</text>
</comment>
<dbReference type="InterPro" id="IPR050570">
    <property type="entry name" value="Cell_wall_metabolism_enzyme"/>
</dbReference>
<sequence>MKRVVPQESEADCLPSSLSSAQSEPSGGYRRVQTSAAMLGLALSFGASAPFFTEPELALAADGTNLTVLPAANRDQPETPKLVSAETTSSYHTVEAGESLWQIAAQHEADVKAIKMANGIAGDDVLRVGQVIRVPAVGMASLTASADVSRLALKANAAGGVGGDLATASSLLPTSDVPTVDELEKAWQLEDALALKGEDELSEEDLAAANLDKLSSEELEVGADSLVSDSLPLAAVPTLEPEAIREPAADLTADVEPAAAVQQMAKVDEAASQASSESVEPVESFASLPLHQEEVERPVAAAQSSQPVAATSASVPAATTNTSAPEAKKDFTVAALPPRTAAATSTAEVGTVRSYQVKPGDTLWSIASRNGLTLDELLSHNNAVNQPEALSVGDSLSIPLASATEEAVSSPSSGLAAAHRTREQAIRDHLARIRESNSNQVNRDELNARIREARQELERSRVTSATPETAALEYHSPEPEAVAANAVGGPEPASSTALTAREGAQTLASPAADSEWTVTDAAKDQVQPIAALSPADEAVVDESEQVDAAAPPSQLLAAAPLSADAYRTAPSMPVGQTVSPNMPMMPGANEFLPEAPRLSNGYIWPTRGTLTSGYGWRWGRMHRGVDIAGPVGTPIVAAAPGVVARSGWNSGGYGNLVDIRHSDGSLTRYAHNSRLLVREGQQVSQGQQIAEMGSTGYSTGPHLHFEVHLPSSGTVNPMAYLPDR</sequence>
<dbReference type="PANTHER" id="PTHR21666:SF270">
    <property type="entry name" value="MUREIN HYDROLASE ACTIVATOR ENVC"/>
    <property type="match status" value="1"/>
</dbReference>
<feature type="compositionally biased region" description="Low complexity" evidence="2">
    <location>
        <begin position="14"/>
        <end position="26"/>
    </location>
</feature>
<dbReference type="InterPro" id="IPR036779">
    <property type="entry name" value="LysM_dom_sf"/>
</dbReference>
<dbReference type="Proteomes" id="UP001482513">
    <property type="component" value="Unassembled WGS sequence"/>
</dbReference>